<evidence type="ECO:0000313" key="2">
    <source>
        <dbReference type="EMBL" id="MBC5697173.1"/>
    </source>
</evidence>
<evidence type="ECO:0000313" key="3">
    <source>
        <dbReference type="Proteomes" id="UP000615961"/>
    </source>
</evidence>
<keyword evidence="3" id="KW-1185">Reference proteome</keyword>
<comment type="caution">
    <text evidence="2">The sequence shown here is derived from an EMBL/GenBank/DDBJ whole genome shotgun (WGS) entry which is preliminary data.</text>
</comment>
<accession>A0ABR7GSA6</accession>
<reference evidence="2 3" key="1">
    <citation type="submission" date="2020-08" db="EMBL/GenBank/DDBJ databases">
        <title>Genome public.</title>
        <authorList>
            <person name="Liu C."/>
            <person name="Sun Q."/>
        </authorList>
    </citation>
    <scope>NUCLEOTIDE SEQUENCE [LARGE SCALE GENOMIC DNA]</scope>
    <source>
        <strain evidence="2 3">NSJ-67</strain>
    </source>
</reference>
<dbReference type="Proteomes" id="UP000615961">
    <property type="component" value="Unassembled WGS sequence"/>
</dbReference>
<gene>
    <name evidence="2" type="ORF">H8S25_02385</name>
</gene>
<sequence length="56" mass="6196">MTTNPATQPFWVVAGGGIDVKEEFGKSELAQFLNSTQTAVSVVLLLVLCWYHRTIK</sequence>
<evidence type="ECO:0000256" key="1">
    <source>
        <dbReference type="SAM" id="Phobius"/>
    </source>
</evidence>
<feature type="transmembrane region" description="Helical" evidence="1">
    <location>
        <begin position="32"/>
        <end position="51"/>
    </location>
</feature>
<dbReference type="EMBL" id="JACOPJ010000002">
    <property type="protein sequence ID" value="MBC5697173.1"/>
    <property type="molecule type" value="Genomic_DNA"/>
</dbReference>
<protein>
    <submittedName>
        <fullName evidence="2">Uncharacterized protein</fullName>
    </submittedName>
</protein>
<keyword evidence="1" id="KW-0812">Transmembrane</keyword>
<name>A0ABR7GSA6_9FIRM</name>
<organism evidence="2 3">
    <name type="scientific">Roseburia difficilis</name>
    <dbReference type="NCBI Taxonomy" id="2763060"/>
    <lineage>
        <taxon>Bacteria</taxon>
        <taxon>Bacillati</taxon>
        <taxon>Bacillota</taxon>
        <taxon>Clostridia</taxon>
        <taxon>Lachnospirales</taxon>
        <taxon>Lachnospiraceae</taxon>
        <taxon>Roseburia</taxon>
    </lineage>
</organism>
<proteinExistence type="predicted"/>
<keyword evidence="1" id="KW-0472">Membrane</keyword>
<keyword evidence="1" id="KW-1133">Transmembrane helix</keyword>